<dbReference type="Proteomes" id="UP000886210">
    <property type="component" value="Unassembled WGS sequence"/>
</dbReference>
<dbReference type="Gene3D" id="3.40.50.620">
    <property type="entry name" value="HUPs"/>
    <property type="match status" value="1"/>
</dbReference>
<dbReference type="SUPFAM" id="SSF52402">
    <property type="entry name" value="Adenine nucleotide alpha hydrolases-like"/>
    <property type="match status" value="1"/>
</dbReference>
<dbReference type="EMBL" id="DQYG01000086">
    <property type="protein sequence ID" value="HDD31392.1"/>
    <property type="molecule type" value="Genomic_DNA"/>
</dbReference>
<dbReference type="InterPro" id="IPR012121">
    <property type="entry name" value="ATPase_PP-loop_MJ1599"/>
</dbReference>
<dbReference type="PANTHER" id="PTHR43169:SF3">
    <property type="entry name" value="ATPASE, PP-LOOP SUPERFAMILY-RELATED"/>
    <property type="match status" value="1"/>
</dbReference>
<proteinExistence type="predicted"/>
<reference evidence="1" key="1">
    <citation type="journal article" date="2020" name="mSystems">
        <title>Genome- and Community-Level Interaction Insights into Carbon Utilization and Element Cycling Functions of Hydrothermarchaeota in Hydrothermal Sediment.</title>
        <authorList>
            <person name="Zhou Z."/>
            <person name="Liu Y."/>
            <person name="Xu W."/>
            <person name="Pan J."/>
            <person name="Luo Z.H."/>
            <person name="Li M."/>
        </authorList>
    </citation>
    <scope>NUCLEOTIDE SEQUENCE [LARGE SCALE GENOMIC DNA]</scope>
    <source>
        <strain evidence="1">HyVt-151</strain>
    </source>
</reference>
<evidence type="ECO:0000313" key="1">
    <source>
        <dbReference type="EMBL" id="HDD31392.1"/>
    </source>
</evidence>
<dbReference type="InterPro" id="IPR052188">
    <property type="entry name" value="Ni-pincer_cofactor_biosynth"/>
</dbReference>
<comment type="caution">
    <text evidence="1">The sequence shown here is derived from an EMBL/GenBank/DDBJ whole genome shotgun (WGS) entry which is preliminary data.</text>
</comment>
<protein>
    <submittedName>
        <fullName evidence="1">Uncharacterized protein</fullName>
    </submittedName>
</protein>
<name>A0A7C0TYP9_THELI</name>
<dbReference type="PANTHER" id="PTHR43169">
    <property type="entry name" value="EXSB FAMILY PROTEIN"/>
    <property type="match status" value="1"/>
</dbReference>
<dbReference type="Pfam" id="PF06508">
    <property type="entry name" value="QueC"/>
    <property type="match status" value="1"/>
</dbReference>
<gene>
    <name evidence="1" type="ORF">ENF72_02040</name>
</gene>
<accession>A0A7C0TYP9</accession>
<organism evidence="1">
    <name type="scientific">Thermococcus litoralis</name>
    <dbReference type="NCBI Taxonomy" id="2265"/>
    <lineage>
        <taxon>Archaea</taxon>
        <taxon>Methanobacteriati</taxon>
        <taxon>Methanobacteriota</taxon>
        <taxon>Thermococci</taxon>
        <taxon>Thermococcales</taxon>
        <taxon>Thermococcaceae</taxon>
        <taxon>Thermococcus</taxon>
    </lineage>
</organism>
<dbReference type="AlphaFoldDB" id="A0A7C0TYP9"/>
<dbReference type="InterPro" id="IPR014729">
    <property type="entry name" value="Rossmann-like_a/b/a_fold"/>
</dbReference>
<dbReference type="PIRSF" id="PIRSF036668">
    <property type="entry name" value="ATPase_UCP036668"/>
    <property type="match status" value="1"/>
</dbReference>
<sequence>MLKCSLCIHDERTAKIKIVNGKPLCKECLHYLTHKPDKEKISAELEELMGKVNKAIVAFSGGKDSTVALYLTKEKYGIELEAVMIDHGFMAREAIENAKRICEYLDVPLTILRYDYSDIFREALLKAKSPCKKCSSRTMEKLRKYGLEKGVKYIITGHELPFGHHPYRIMSGEIIQIRLLSLMSEEERFKILEKLPFKFPELAGYTTNCLVLGPALNRYYKKHGYSFETGRIAALVRYGLIDTEKALKKVSKPEIQEEVEREIVRKLGLREKLNMIQV</sequence>
<dbReference type="InterPro" id="IPR018317">
    <property type="entry name" value="QueC"/>
</dbReference>